<dbReference type="EC" id="4.1.99.3" evidence="8"/>
<keyword evidence="2 5" id="KW-0285">Flavoprotein</keyword>
<accession>A0ABV9CV71</accession>
<organism evidence="8 9">
    <name type="scientific">Sphaerisporangium dianthi</name>
    <dbReference type="NCBI Taxonomy" id="1436120"/>
    <lineage>
        <taxon>Bacteria</taxon>
        <taxon>Bacillati</taxon>
        <taxon>Actinomycetota</taxon>
        <taxon>Actinomycetes</taxon>
        <taxon>Streptosporangiales</taxon>
        <taxon>Streptosporangiaceae</taxon>
        <taxon>Sphaerisporangium</taxon>
    </lineage>
</organism>
<dbReference type="SUPFAM" id="SSF52425">
    <property type="entry name" value="Cryptochrome/photolyase, N-terminal domain"/>
    <property type="match status" value="1"/>
</dbReference>
<keyword evidence="8" id="KW-0456">Lyase</keyword>
<name>A0ABV9CV71_9ACTN</name>
<dbReference type="RefSeq" id="WP_380852639.1">
    <property type="nucleotide sequence ID" value="NZ_JBHSFP010000072.1"/>
</dbReference>
<dbReference type="InterPro" id="IPR005101">
    <property type="entry name" value="Cryptochr/Photolyase_FAD-bd"/>
</dbReference>
<gene>
    <name evidence="8" type="ORF">ACFO60_40255</name>
</gene>
<evidence type="ECO:0000256" key="4">
    <source>
        <dbReference type="ARBA" id="ARBA00022991"/>
    </source>
</evidence>
<dbReference type="InterPro" id="IPR036134">
    <property type="entry name" value="Crypto/Photolyase_FAD-like_sf"/>
</dbReference>
<dbReference type="InterPro" id="IPR014729">
    <property type="entry name" value="Rossmann-like_a/b/a_fold"/>
</dbReference>
<dbReference type="PRINTS" id="PR00147">
    <property type="entry name" value="DNAPHOTLYASE"/>
</dbReference>
<proteinExistence type="inferred from homology"/>
<dbReference type="Gene3D" id="3.40.50.620">
    <property type="entry name" value="HUPs"/>
    <property type="match status" value="1"/>
</dbReference>
<dbReference type="Pfam" id="PF00875">
    <property type="entry name" value="DNA_photolyase"/>
    <property type="match status" value="1"/>
</dbReference>
<evidence type="ECO:0000256" key="3">
    <source>
        <dbReference type="ARBA" id="ARBA00022827"/>
    </source>
</evidence>
<evidence type="ECO:0000256" key="5">
    <source>
        <dbReference type="RuleBase" id="RU004182"/>
    </source>
</evidence>
<keyword evidence="3 5" id="KW-0274">FAD</keyword>
<keyword evidence="4 5" id="KW-0157">Chromophore</keyword>
<evidence type="ECO:0000259" key="7">
    <source>
        <dbReference type="PROSITE" id="PS51645"/>
    </source>
</evidence>
<comment type="caution">
    <text evidence="8">The sequence shown here is derived from an EMBL/GenBank/DDBJ whole genome shotgun (WGS) entry which is preliminary data.</text>
</comment>
<feature type="domain" description="Photolyase/cryptochrome alpha/beta" evidence="7">
    <location>
        <begin position="2"/>
        <end position="126"/>
    </location>
</feature>
<keyword evidence="9" id="KW-1185">Reference proteome</keyword>
<dbReference type="SUPFAM" id="SSF48173">
    <property type="entry name" value="Cryptochrome/photolyase FAD-binding domain"/>
    <property type="match status" value="1"/>
</dbReference>
<dbReference type="Pfam" id="PF03441">
    <property type="entry name" value="FAD_binding_7"/>
    <property type="match status" value="1"/>
</dbReference>
<dbReference type="Gene3D" id="1.10.579.10">
    <property type="entry name" value="DNA Cyclobutane Dipyrimidine Photolyase, subunit A, domain 3"/>
    <property type="match status" value="1"/>
</dbReference>
<dbReference type="GO" id="GO:0003904">
    <property type="term" value="F:deoxyribodipyrimidine photo-lyase activity"/>
    <property type="evidence" value="ECO:0007669"/>
    <property type="project" value="UniProtKB-EC"/>
</dbReference>
<dbReference type="InterPro" id="IPR036155">
    <property type="entry name" value="Crypto/Photolyase_N_sf"/>
</dbReference>
<evidence type="ECO:0000256" key="1">
    <source>
        <dbReference type="ARBA" id="ARBA00001974"/>
    </source>
</evidence>
<dbReference type="PROSITE" id="PS51645">
    <property type="entry name" value="PHR_CRY_ALPHA_BETA"/>
    <property type="match status" value="1"/>
</dbReference>
<protein>
    <submittedName>
        <fullName evidence="8">Cryptochrome/photolyase family protein</fullName>
        <ecNumber evidence="8">4.1.99.3</ecNumber>
    </submittedName>
</protein>
<dbReference type="InterPro" id="IPR018394">
    <property type="entry name" value="DNA_photolyase_1_CS_C"/>
</dbReference>
<evidence type="ECO:0000313" key="8">
    <source>
        <dbReference type="EMBL" id="MFC4537044.1"/>
    </source>
</evidence>
<dbReference type="Gene3D" id="1.25.40.80">
    <property type="match status" value="1"/>
</dbReference>
<evidence type="ECO:0000256" key="6">
    <source>
        <dbReference type="SAM" id="MobiDB-lite"/>
    </source>
</evidence>
<dbReference type="Proteomes" id="UP001596004">
    <property type="component" value="Unassembled WGS sequence"/>
</dbReference>
<dbReference type="EMBL" id="JBHSFP010000072">
    <property type="protein sequence ID" value="MFC4537044.1"/>
    <property type="molecule type" value="Genomic_DNA"/>
</dbReference>
<dbReference type="PANTHER" id="PTHR11455">
    <property type="entry name" value="CRYPTOCHROME"/>
    <property type="match status" value="1"/>
</dbReference>
<evidence type="ECO:0000256" key="2">
    <source>
        <dbReference type="ARBA" id="ARBA00022630"/>
    </source>
</evidence>
<comment type="cofactor">
    <cofactor evidence="1">
        <name>FAD</name>
        <dbReference type="ChEBI" id="CHEBI:57692"/>
    </cofactor>
</comment>
<dbReference type="PANTHER" id="PTHR11455:SF9">
    <property type="entry name" value="CRYPTOCHROME CIRCADIAN CLOCK 5 ISOFORM X1"/>
    <property type="match status" value="1"/>
</dbReference>
<reference evidence="9" key="1">
    <citation type="journal article" date="2019" name="Int. J. Syst. Evol. Microbiol.">
        <title>The Global Catalogue of Microorganisms (GCM) 10K type strain sequencing project: providing services to taxonomists for standard genome sequencing and annotation.</title>
        <authorList>
            <consortium name="The Broad Institute Genomics Platform"/>
            <consortium name="The Broad Institute Genome Sequencing Center for Infectious Disease"/>
            <person name="Wu L."/>
            <person name="Ma J."/>
        </authorList>
    </citation>
    <scope>NUCLEOTIDE SEQUENCE [LARGE SCALE GENOMIC DNA]</scope>
    <source>
        <strain evidence="9">CGMCC 4.7132</strain>
    </source>
</reference>
<evidence type="ECO:0000313" key="9">
    <source>
        <dbReference type="Proteomes" id="UP001596004"/>
    </source>
</evidence>
<dbReference type="InterPro" id="IPR006050">
    <property type="entry name" value="DNA_photolyase_N"/>
</dbReference>
<sequence length="429" mass="47744">MDTVIVLLTRDLRVNDHPALAEACALARSVVPLFVLDPGIRARGRQGFLHEALHDLRSSLRRLGGDLVVRSGDPVEETIRLAALVRADGVFTSADVSAYARRRERRLAEACAARRLLLRLFPGVTVVPPGALRPAGGDHYRVFTPYWRAWTRIGHRPVLPAPDAIRLPPEAEPGELPAPPRPPHGSLRGGETAARWRLEHWLALGLAGYAAGHDDLAGQKTSMLSPYLRFGCVSPSEVAARSLGRCGGEEFVRQLCWRDFYYQVALAFPDLPRRDYRERKVDWNGDGDAAQAWREGMTGVPVVDAGMRQLAAEGWMHNRARMITASYLTRRLRVHWRIGGEHFADLLLDADIPDNWGNWQWVAGTGNDTRPNRVLNPVRQAKRFDPEGEYVRRYVPELAGLPAASVHEPWKLPGRVPGYAAPLVALDNV</sequence>
<dbReference type="PROSITE" id="PS00394">
    <property type="entry name" value="DNA_PHOTOLYASES_1_1"/>
    <property type="match status" value="1"/>
</dbReference>
<comment type="similarity">
    <text evidence="5">Belongs to the DNA photolyase family.</text>
</comment>
<dbReference type="InterPro" id="IPR002081">
    <property type="entry name" value="Cryptochrome/DNA_photolyase_1"/>
</dbReference>
<feature type="region of interest" description="Disordered" evidence="6">
    <location>
        <begin position="164"/>
        <end position="189"/>
    </location>
</feature>